<dbReference type="Pfam" id="PF08268">
    <property type="entry name" value="FBA_3"/>
    <property type="match status" value="1"/>
</dbReference>
<dbReference type="AlphaFoldDB" id="A0A1Q3C768"/>
<protein>
    <submittedName>
        <fullName evidence="2">FBA_3 domain-containing protein</fullName>
    </submittedName>
</protein>
<evidence type="ECO:0000313" key="3">
    <source>
        <dbReference type="Proteomes" id="UP000187406"/>
    </source>
</evidence>
<gene>
    <name evidence="2" type="ORF">CFOL_v3_19534</name>
</gene>
<dbReference type="OrthoDB" id="1078980at2759"/>
<feature type="domain" description="F-box associated beta-propeller type 3" evidence="1">
    <location>
        <begin position="2"/>
        <end position="122"/>
    </location>
</feature>
<dbReference type="EMBL" id="BDDD01001448">
    <property type="protein sequence ID" value="GAV76059.1"/>
    <property type="molecule type" value="Genomic_DNA"/>
</dbReference>
<sequence length="216" mass="25369">MYTLGYESWREISHVPCIPIGMHIDCKGTLFWLLKMQTLQTLQTFHNKGTIMSFDIDSEEFHVLNGPRTIIPLIGVSYFRPYLINVYDTIALVLECLRGYEIWVLKDKENDIWIKEYILNYPGINGRFRLFATSTVKYEKLSFLVYGDEMEDKRFFAPSITKYEKFSFLFYRDETKDKRRGIKFARPIVSVPHIVSLVSPLSFVNTAKRFSICEAI</sequence>
<dbReference type="NCBIfam" id="TIGR01640">
    <property type="entry name" value="F_box_assoc_1"/>
    <property type="match status" value="1"/>
</dbReference>
<accession>A0A1Q3C768</accession>
<proteinExistence type="predicted"/>
<dbReference type="InterPro" id="IPR013187">
    <property type="entry name" value="F-box-assoc_dom_typ3"/>
</dbReference>
<dbReference type="InterPro" id="IPR017451">
    <property type="entry name" value="F-box-assoc_interact_dom"/>
</dbReference>
<dbReference type="Proteomes" id="UP000187406">
    <property type="component" value="Unassembled WGS sequence"/>
</dbReference>
<keyword evidence="3" id="KW-1185">Reference proteome</keyword>
<name>A0A1Q3C768_CEPFO</name>
<dbReference type="PANTHER" id="PTHR31111:SF136">
    <property type="entry name" value="F-BOX ASSOCIATED DOMAIN-CONTAINING PROTEIN"/>
    <property type="match status" value="1"/>
</dbReference>
<reference evidence="3" key="1">
    <citation type="submission" date="2016-04" db="EMBL/GenBank/DDBJ databases">
        <title>Cephalotus genome sequencing.</title>
        <authorList>
            <person name="Fukushima K."/>
            <person name="Hasebe M."/>
            <person name="Fang X."/>
        </authorList>
    </citation>
    <scope>NUCLEOTIDE SEQUENCE [LARGE SCALE GENOMIC DNA]</scope>
    <source>
        <strain evidence="3">cv. St1</strain>
    </source>
</reference>
<comment type="caution">
    <text evidence="2">The sequence shown here is derived from an EMBL/GenBank/DDBJ whole genome shotgun (WGS) entry which is preliminary data.</text>
</comment>
<organism evidence="2 3">
    <name type="scientific">Cephalotus follicularis</name>
    <name type="common">Albany pitcher plant</name>
    <dbReference type="NCBI Taxonomy" id="3775"/>
    <lineage>
        <taxon>Eukaryota</taxon>
        <taxon>Viridiplantae</taxon>
        <taxon>Streptophyta</taxon>
        <taxon>Embryophyta</taxon>
        <taxon>Tracheophyta</taxon>
        <taxon>Spermatophyta</taxon>
        <taxon>Magnoliopsida</taxon>
        <taxon>eudicotyledons</taxon>
        <taxon>Gunneridae</taxon>
        <taxon>Pentapetalae</taxon>
        <taxon>rosids</taxon>
        <taxon>fabids</taxon>
        <taxon>Oxalidales</taxon>
        <taxon>Cephalotaceae</taxon>
        <taxon>Cephalotus</taxon>
    </lineage>
</organism>
<evidence type="ECO:0000259" key="1">
    <source>
        <dbReference type="Pfam" id="PF08268"/>
    </source>
</evidence>
<dbReference type="PANTHER" id="PTHR31111">
    <property type="entry name" value="BNAA05G37150D PROTEIN-RELATED"/>
    <property type="match status" value="1"/>
</dbReference>
<dbReference type="InParanoid" id="A0A1Q3C768"/>
<evidence type="ECO:0000313" key="2">
    <source>
        <dbReference type="EMBL" id="GAV76059.1"/>
    </source>
</evidence>